<sequence>MVSLPPLPDPLPHPVVDSHCHLDTASEVSGLDPDEAIGRAAAVGVTKIVQIGCDLAGAHFAVEAAERWDAVVAGVAIHPNDAARMAADELPLALAEIERLARHPRVRAVGETGLDHYRTRDEAGHRIQRDAFAWHIGLARATGRTLVIHDRDAHAEVLDVLDAEGVPDRVVMHCFSGDAAFARACLDRGAWLSYAGPVTFKPNEHLRDALRLTPLDRILTETDAPYLTPVPFRGRSNASYLIPHTARFLAATLDRDLSEVCRALEQNAYDAFGGRWGAETTQTDG</sequence>
<protein>
    <submittedName>
        <fullName evidence="3">TatD family hydrolase</fullName>
    </submittedName>
</protein>
<dbReference type="InterPro" id="IPR018228">
    <property type="entry name" value="DNase_TatD-rel_CS"/>
</dbReference>
<dbReference type="Pfam" id="PF01026">
    <property type="entry name" value="TatD_DNase"/>
    <property type="match status" value="1"/>
</dbReference>
<comment type="caution">
    <text evidence="3">The sequence shown here is derived from an EMBL/GenBank/DDBJ whole genome shotgun (WGS) entry which is preliminary data.</text>
</comment>
<evidence type="ECO:0000256" key="1">
    <source>
        <dbReference type="ARBA" id="ARBA00022723"/>
    </source>
</evidence>
<dbReference type="PIRSF" id="PIRSF005902">
    <property type="entry name" value="DNase_TatD"/>
    <property type="match status" value="1"/>
</dbReference>
<dbReference type="GO" id="GO:0016787">
    <property type="term" value="F:hydrolase activity"/>
    <property type="evidence" value="ECO:0007669"/>
    <property type="project" value="UniProtKB-KW"/>
</dbReference>
<dbReference type="PANTHER" id="PTHR46124">
    <property type="entry name" value="D-AMINOACYL-TRNA DEACYLASE"/>
    <property type="match status" value="1"/>
</dbReference>
<dbReference type="PROSITE" id="PS01091">
    <property type="entry name" value="TATD_3"/>
    <property type="match status" value="1"/>
</dbReference>
<keyword evidence="4" id="KW-1185">Reference proteome</keyword>
<name>A0ABP7DYD6_9ACTN</name>
<keyword evidence="1" id="KW-0479">Metal-binding</keyword>
<organism evidence="3 4">
    <name type="scientific">Microlunatus aurantiacus</name>
    <dbReference type="NCBI Taxonomy" id="446786"/>
    <lineage>
        <taxon>Bacteria</taxon>
        <taxon>Bacillati</taxon>
        <taxon>Actinomycetota</taxon>
        <taxon>Actinomycetes</taxon>
        <taxon>Propionibacteriales</taxon>
        <taxon>Propionibacteriaceae</taxon>
        <taxon>Microlunatus</taxon>
    </lineage>
</organism>
<gene>
    <name evidence="3" type="ORF">GCM10022204_31790</name>
</gene>
<dbReference type="EMBL" id="BAAAYX010000013">
    <property type="protein sequence ID" value="GAA3710850.1"/>
    <property type="molecule type" value="Genomic_DNA"/>
</dbReference>
<dbReference type="InterPro" id="IPR032466">
    <property type="entry name" value="Metal_Hydrolase"/>
</dbReference>
<accession>A0ABP7DYD6</accession>
<evidence type="ECO:0000256" key="2">
    <source>
        <dbReference type="ARBA" id="ARBA00022801"/>
    </source>
</evidence>
<dbReference type="Gene3D" id="3.20.20.140">
    <property type="entry name" value="Metal-dependent hydrolases"/>
    <property type="match status" value="1"/>
</dbReference>
<reference evidence="4" key="1">
    <citation type="journal article" date="2019" name="Int. J. Syst. Evol. Microbiol.">
        <title>The Global Catalogue of Microorganisms (GCM) 10K type strain sequencing project: providing services to taxonomists for standard genome sequencing and annotation.</title>
        <authorList>
            <consortium name="The Broad Institute Genomics Platform"/>
            <consortium name="The Broad Institute Genome Sequencing Center for Infectious Disease"/>
            <person name="Wu L."/>
            <person name="Ma J."/>
        </authorList>
    </citation>
    <scope>NUCLEOTIDE SEQUENCE [LARGE SCALE GENOMIC DNA]</scope>
    <source>
        <strain evidence="4">JCM 16548</strain>
    </source>
</reference>
<evidence type="ECO:0000313" key="3">
    <source>
        <dbReference type="EMBL" id="GAA3710850.1"/>
    </source>
</evidence>
<evidence type="ECO:0000313" key="4">
    <source>
        <dbReference type="Proteomes" id="UP001500051"/>
    </source>
</evidence>
<keyword evidence="2 3" id="KW-0378">Hydrolase</keyword>
<dbReference type="NCBIfam" id="TIGR00010">
    <property type="entry name" value="YchF/TatD family DNA exonuclease"/>
    <property type="match status" value="1"/>
</dbReference>
<dbReference type="InterPro" id="IPR015991">
    <property type="entry name" value="TatD/YcfH-like"/>
</dbReference>
<dbReference type="Proteomes" id="UP001500051">
    <property type="component" value="Unassembled WGS sequence"/>
</dbReference>
<proteinExistence type="predicted"/>
<dbReference type="SUPFAM" id="SSF51556">
    <property type="entry name" value="Metallo-dependent hydrolases"/>
    <property type="match status" value="1"/>
</dbReference>
<dbReference type="CDD" id="cd01310">
    <property type="entry name" value="TatD_DNAse"/>
    <property type="match status" value="1"/>
</dbReference>
<dbReference type="PANTHER" id="PTHR46124:SF2">
    <property type="entry name" value="D-AMINOACYL-TRNA DEACYLASE"/>
    <property type="match status" value="1"/>
</dbReference>
<dbReference type="InterPro" id="IPR001130">
    <property type="entry name" value="TatD-like"/>
</dbReference>